<dbReference type="SUPFAM" id="SSF57302">
    <property type="entry name" value="Snake toxin-like"/>
    <property type="match status" value="1"/>
</dbReference>
<dbReference type="Proteomes" id="UP000265200">
    <property type="component" value="Chromosome 1"/>
</dbReference>
<dbReference type="InterPro" id="IPR045860">
    <property type="entry name" value="Snake_toxin-like_sf"/>
</dbReference>
<proteinExistence type="predicted"/>
<name>A0A3P9IMQ4_ORYLA</name>
<reference key="1">
    <citation type="journal article" date="2007" name="Nature">
        <title>The medaka draft genome and insights into vertebrate genome evolution.</title>
        <authorList>
            <person name="Kasahara M."/>
            <person name="Naruse K."/>
            <person name="Sasaki S."/>
            <person name="Nakatani Y."/>
            <person name="Qu W."/>
            <person name="Ahsan B."/>
            <person name="Yamada T."/>
            <person name="Nagayasu Y."/>
            <person name="Doi K."/>
            <person name="Kasai Y."/>
            <person name="Jindo T."/>
            <person name="Kobayashi D."/>
            <person name="Shimada A."/>
            <person name="Toyoda A."/>
            <person name="Kuroki Y."/>
            <person name="Fujiyama A."/>
            <person name="Sasaki T."/>
            <person name="Shimizu A."/>
            <person name="Asakawa S."/>
            <person name="Shimizu N."/>
            <person name="Hashimoto S."/>
            <person name="Yang J."/>
            <person name="Lee Y."/>
            <person name="Matsushima K."/>
            <person name="Sugano S."/>
            <person name="Sakaizumi M."/>
            <person name="Narita T."/>
            <person name="Ohishi K."/>
            <person name="Haga S."/>
            <person name="Ohta F."/>
            <person name="Nomoto H."/>
            <person name="Nogata K."/>
            <person name="Morishita T."/>
            <person name="Endo T."/>
            <person name="Shin-I T."/>
            <person name="Takeda H."/>
            <person name="Morishita S."/>
            <person name="Kohara Y."/>
        </authorList>
    </citation>
    <scope>NUCLEOTIDE SEQUENCE [LARGE SCALE GENOMIC DNA]</scope>
    <source>
        <strain>Hd-rR</strain>
    </source>
</reference>
<evidence type="ECO:0000313" key="2">
    <source>
        <dbReference type="Proteomes" id="UP000265200"/>
    </source>
</evidence>
<organism evidence="1 2">
    <name type="scientific">Oryzias latipes</name>
    <name type="common">Japanese rice fish</name>
    <name type="synonym">Japanese killifish</name>
    <dbReference type="NCBI Taxonomy" id="8090"/>
    <lineage>
        <taxon>Eukaryota</taxon>
        <taxon>Metazoa</taxon>
        <taxon>Chordata</taxon>
        <taxon>Craniata</taxon>
        <taxon>Vertebrata</taxon>
        <taxon>Euteleostomi</taxon>
        <taxon>Actinopterygii</taxon>
        <taxon>Neopterygii</taxon>
        <taxon>Teleostei</taxon>
        <taxon>Neoteleostei</taxon>
        <taxon>Acanthomorphata</taxon>
        <taxon>Ovalentaria</taxon>
        <taxon>Atherinomorphae</taxon>
        <taxon>Beloniformes</taxon>
        <taxon>Adrianichthyidae</taxon>
        <taxon>Oryziinae</taxon>
        <taxon>Oryzias</taxon>
    </lineage>
</organism>
<dbReference type="Ensembl" id="ENSORLT00015036300.1">
    <property type="protein sequence ID" value="ENSORLP00015021105.1"/>
    <property type="gene ID" value="ENSORLG00015022308.1"/>
</dbReference>
<reference evidence="1 2" key="2">
    <citation type="submission" date="2017-04" db="EMBL/GenBank/DDBJ databases">
        <title>CpG methylation of centromeres and impact of large insertions on vertebrate speciation.</title>
        <authorList>
            <person name="Ichikawa K."/>
            <person name="Yoshimura J."/>
            <person name="Morishita S."/>
        </authorList>
    </citation>
    <scope>NUCLEOTIDE SEQUENCE</scope>
    <source>
        <strain evidence="1 2">HSOK</strain>
    </source>
</reference>
<dbReference type="AlphaFoldDB" id="A0A3P9IMQ4"/>
<evidence type="ECO:0000313" key="1">
    <source>
        <dbReference type="Ensembl" id="ENSORLP00015021105.1"/>
    </source>
</evidence>
<reference evidence="1" key="3">
    <citation type="submission" date="2025-08" db="UniProtKB">
        <authorList>
            <consortium name="Ensembl"/>
        </authorList>
    </citation>
    <scope>IDENTIFICATION</scope>
    <source>
        <strain evidence="1">HSOK</strain>
    </source>
</reference>
<sequence length="61" mass="6784">RGAVSEPYCTTPTCTKMYLFDKAASKEGVDFAHGCAACCPEFELRYWALVCIDTFTINFCS</sequence>
<protein>
    <submittedName>
        <fullName evidence="1">Uncharacterized protein</fullName>
    </submittedName>
</protein>
<accession>A0A3P9IMQ4</accession>
<reference evidence="1" key="4">
    <citation type="submission" date="2025-09" db="UniProtKB">
        <authorList>
            <consortium name="Ensembl"/>
        </authorList>
    </citation>
    <scope>IDENTIFICATION</scope>
    <source>
        <strain evidence="1">HSOK</strain>
    </source>
</reference>